<feature type="compositionally biased region" description="Low complexity" evidence="5">
    <location>
        <begin position="395"/>
        <end position="409"/>
    </location>
</feature>
<proteinExistence type="predicted"/>
<reference evidence="6 7" key="1">
    <citation type="journal article" date="2023" name="Arcadia Sci">
        <title>De novo assembly of a long-read Amblyomma americanum tick genome.</title>
        <authorList>
            <person name="Chou S."/>
            <person name="Poskanzer K.E."/>
            <person name="Rollins M."/>
            <person name="Thuy-Boun P.S."/>
        </authorList>
    </citation>
    <scope>NUCLEOTIDE SEQUENCE [LARGE SCALE GENOMIC DNA]</scope>
    <source>
        <strain evidence="6">F_SG_1</strain>
        <tissue evidence="6">Salivary glands</tissue>
    </source>
</reference>
<dbReference type="InterPro" id="IPR003591">
    <property type="entry name" value="Leu-rich_rpt_typical-subtyp"/>
</dbReference>
<dbReference type="AlphaFoldDB" id="A0AAQ4F4E0"/>
<gene>
    <name evidence="6" type="ORF">V5799_016703</name>
</gene>
<protein>
    <recommendedName>
        <fullName evidence="8">Connectin</fullName>
    </recommendedName>
</protein>
<keyword evidence="7" id="KW-1185">Reference proteome</keyword>
<dbReference type="PROSITE" id="PS51450">
    <property type="entry name" value="LRR"/>
    <property type="match status" value="1"/>
</dbReference>
<keyword evidence="3" id="KW-0677">Repeat</keyword>
<dbReference type="Gene3D" id="3.80.10.10">
    <property type="entry name" value="Ribonuclease Inhibitor"/>
    <property type="match status" value="2"/>
</dbReference>
<dbReference type="SMART" id="SM00369">
    <property type="entry name" value="LRR_TYP"/>
    <property type="match status" value="7"/>
</dbReference>
<organism evidence="6 7">
    <name type="scientific">Amblyomma americanum</name>
    <name type="common">Lone star tick</name>
    <dbReference type="NCBI Taxonomy" id="6943"/>
    <lineage>
        <taxon>Eukaryota</taxon>
        <taxon>Metazoa</taxon>
        <taxon>Ecdysozoa</taxon>
        <taxon>Arthropoda</taxon>
        <taxon>Chelicerata</taxon>
        <taxon>Arachnida</taxon>
        <taxon>Acari</taxon>
        <taxon>Parasitiformes</taxon>
        <taxon>Ixodida</taxon>
        <taxon>Ixodoidea</taxon>
        <taxon>Ixodidae</taxon>
        <taxon>Amblyomminae</taxon>
        <taxon>Amblyomma</taxon>
    </lineage>
</organism>
<dbReference type="Proteomes" id="UP001321473">
    <property type="component" value="Unassembled WGS sequence"/>
</dbReference>
<evidence type="ECO:0000313" key="6">
    <source>
        <dbReference type="EMBL" id="KAK8781957.1"/>
    </source>
</evidence>
<dbReference type="InterPro" id="IPR001611">
    <property type="entry name" value="Leu-rich_rpt"/>
</dbReference>
<evidence type="ECO:0000256" key="1">
    <source>
        <dbReference type="ARBA" id="ARBA00022614"/>
    </source>
</evidence>
<comment type="caution">
    <text evidence="6">The sequence shown here is derived from an EMBL/GenBank/DDBJ whole genome shotgun (WGS) entry which is preliminary data.</text>
</comment>
<keyword evidence="2" id="KW-0732">Signal</keyword>
<evidence type="ECO:0000256" key="4">
    <source>
        <dbReference type="ARBA" id="ARBA00023180"/>
    </source>
</evidence>
<keyword evidence="4" id="KW-0325">Glycoprotein</keyword>
<dbReference type="SUPFAM" id="SSF52058">
    <property type="entry name" value="L domain-like"/>
    <property type="match status" value="1"/>
</dbReference>
<dbReference type="EMBL" id="JARKHS020007160">
    <property type="protein sequence ID" value="KAK8781957.1"/>
    <property type="molecule type" value="Genomic_DNA"/>
</dbReference>
<accession>A0AAQ4F4E0</accession>
<evidence type="ECO:0008006" key="8">
    <source>
        <dbReference type="Google" id="ProtNLM"/>
    </source>
</evidence>
<dbReference type="Pfam" id="PF13855">
    <property type="entry name" value="LRR_8"/>
    <property type="match status" value="2"/>
</dbReference>
<dbReference type="InterPro" id="IPR032675">
    <property type="entry name" value="LRR_dom_sf"/>
</dbReference>
<dbReference type="PANTHER" id="PTHR45842">
    <property type="entry name" value="SYNAPTIC ADHESION-LIKE MOLECULE SALM"/>
    <property type="match status" value="1"/>
</dbReference>
<name>A0AAQ4F4E0_AMBAM</name>
<dbReference type="InterPro" id="IPR050467">
    <property type="entry name" value="LRFN"/>
</dbReference>
<feature type="region of interest" description="Disordered" evidence="5">
    <location>
        <begin position="395"/>
        <end position="428"/>
    </location>
</feature>
<dbReference type="PANTHER" id="PTHR45842:SF12">
    <property type="entry name" value="KEKKON 5, ISOFORM A"/>
    <property type="match status" value="1"/>
</dbReference>
<keyword evidence="1" id="KW-0433">Leucine-rich repeat</keyword>
<evidence type="ECO:0000313" key="7">
    <source>
        <dbReference type="Proteomes" id="UP001321473"/>
    </source>
</evidence>
<evidence type="ECO:0000256" key="5">
    <source>
        <dbReference type="SAM" id="MobiDB-lite"/>
    </source>
</evidence>
<sequence length="507" mass="56599">MVHGGSQDLVPELCNLIDQPMYCRCDSSDLSEDVTDVTCYVSRKLVPDHVVFQSFKRQPTITVVAFSAFGNEYRLDFVPTTALRYTPQIERLKMSQAELGDLKPRSFHNLTRLALLSLDSNEITSLDTEAIADLPRLKKLELGDNRLRRLRVGSLKNLPLLTHLFLERNQLEVIDDGAFEELGSLKELELSDNSIEKLTEQSFRGLSHVTRLDLFRNKLTRLEARVFSGMPQLAELDLKYNALSEVDALAFEGLPQLTVLYMSYNRLRVLPAHMFRGAPNLVSVDLSQNQLLTLTWRTVQDLAKIHTESFDMSLTSNKLTCDCRLAWILQLANVTRNAKFRRELRHVKCEFEKPTDAPENMASSKVIRLSLEQLGCADDYRQPVVGDRHLMTTTAATPAPDSSLPSTTGPQGGDGDGNQYGDDDLGAAAGDTVYSDQNELGGYREETASMKNDVDLILSQRKALGREASASSTRLNTDSAASRSAQRAAAFSFVSLVLWAFTFSCCR</sequence>
<dbReference type="FunFam" id="3.80.10.10:FF:000770">
    <property type="entry name" value="Uncharacterized protein"/>
    <property type="match status" value="1"/>
</dbReference>
<evidence type="ECO:0000256" key="3">
    <source>
        <dbReference type="ARBA" id="ARBA00022737"/>
    </source>
</evidence>
<evidence type="ECO:0000256" key="2">
    <source>
        <dbReference type="ARBA" id="ARBA00022729"/>
    </source>
</evidence>